<organism evidence="1 2">
    <name type="scientific">Thiothrix nivea (strain ATCC 35100 / DSM 5205 / JP2)</name>
    <dbReference type="NCBI Taxonomy" id="870187"/>
    <lineage>
        <taxon>Bacteria</taxon>
        <taxon>Pseudomonadati</taxon>
        <taxon>Pseudomonadota</taxon>
        <taxon>Gammaproteobacteria</taxon>
        <taxon>Thiotrichales</taxon>
        <taxon>Thiotrichaceae</taxon>
        <taxon>Thiothrix</taxon>
    </lineage>
</organism>
<dbReference type="RefSeq" id="WP_002709510.1">
    <property type="nucleotide sequence ID" value="NZ_JH651384.1"/>
</dbReference>
<gene>
    <name evidence="1" type="ORF">Thini_3085</name>
</gene>
<sequence precursor="true">MKTTTLTSLVTVLTVPWVVSCASLETPTDTETGGLKKASARELRDYLLQPYLNPPPPCGRGGPCPAPAAVGAPAAAPAPAAPKVQAAGNYKGPAFSTTNLQERGVDEADLLKTDGKHIYAIGAPNNQQYQNNTLRIMQINAGGKNLQEVKRITLPDSNLSNLYLAGKQRRLVALGDTYVQTPATPKPAPGMAYIMPMPQQTELRYLDIRQPEQANTALDVKLDGTLHSSRRVGDTLYLVMQHYPQMDFQYGDKLDNITAQDLLPTYRSNGGKAAPLVTPDNCYIERKPAKEQESASGYPYGYGNSSITSIIAVDLNAPGFSFSSRCYAGNPETLYASPQALYLATTNYQYNQAQGARSSTNIHKFAFAGTGIAYRGSGNVPGRLSGQEASFRLSEQDGYLRVISENDQFMTPGMSVSAPYGSSPGILSILKEGGQDGLQLVSQLPNRQRPQHLGKPEEQLYASRFVGDQAYLVTFRSTDPLYILDLSNPRDPYIAGELKMPGFSDYLHPIGEHLLLGIGKDAIPDPNGDFRGAWYQGMKLSLIDTSKPGALKEVDTLILGKRGTDSAALHDHHAVTVLPAGNKLRVALPIKLHDTVPTGMQQHPSNYYDHTQTGLYRFEVDKAAKKIRQLAPLITERGREEYWMYPQNDRSVLFGDYVHYFHNGNFWSQAW</sequence>
<keyword evidence="2" id="KW-1185">Reference proteome</keyword>
<reference evidence="2" key="1">
    <citation type="journal article" date="2011" name="Stand. Genomic Sci.">
        <title>Genome sequence of the filamentous, gliding Thiothrix nivea neotype strain (JP2(T)).</title>
        <authorList>
            <person name="Lapidus A."/>
            <person name="Nolan M."/>
            <person name="Lucas S."/>
            <person name="Glavina Del Rio T."/>
            <person name="Tice H."/>
            <person name="Cheng J.F."/>
            <person name="Tapia R."/>
            <person name="Han C."/>
            <person name="Goodwin L."/>
            <person name="Pitluck S."/>
            <person name="Liolios K."/>
            <person name="Pagani I."/>
            <person name="Ivanova N."/>
            <person name="Huntemann M."/>
            <person name="Mavromatis K."/>
            <person name="Mikhailova N."/>
            <person name="Pati A."/>
            <person name="Chen A."/>
            <person name="Palaniappan K."/>
            <person name="Land M."/>
            <person name="Brambilla E.M."/>
            <person name="Rohde M."/>
            <person name="Abt B."/>
            <person name="Verbarg S."/>
            <person name="Goker M."/>
            <person name="Bristow J."/>
            <person name="Eisen J.A."/>
            <person name="Markowitz V."/>
            <person name="Hugenholtz P."/>
            <person name="Kyrpides N.C."/>
            <person name="Klenk H.P."/>
            <person name="Woyke T."/>
        </authorList>
    </citation>
    <scope>NUCLEOTIDE SEQUENCE [LARGE SCALE GENOMIC DNA]</scope>
    <source>
        <strain evidence="2">ATCC 35100 / DSM 5205 / JP2</strain>
    </source>
</reference>
<dbReference type="Pfam" id="PF09826">
    <property type="entry name" value="Beta_propel"/>
    <property type="match status" value="1"/>
</dbReference>
<proteinExistence type="predicted"/>
<dbReference type="AlphaFoldDB" id="A0A656HJW3"/>
<evidence type="ECO:0000313" key="2">
    <source>
        <dbReference type="Proteomes" id="UP000005317"/>
    </source>
</evidence>
<dbReference type="EMBL" id="JH651384">
    <property type="protein sequence ID" value="EIJ35610.1"/>
    <property type="molecule type" value="Genomic_DNA"/>
</dbReference>
<dbReference type="InterPro" id="IPR019198">
    <property type="entry name" value="Beta_propeller_containing"/>
</dbReference>
<dbReference type="Proteomes" id="UP000005317">
    <property type="component" value="Unassembled WGS sequence"/>
</dbReference>
<name>A0A656HJW3_THINJ</name>
<evidence type="ECO:0000313" key="1">
    <source>
        <dbReference type="EMBL" id="EIJ35610.1"/>
    </source>
</evidence>
<dbReference type="PROSITE" id="PS51257">
    <property type="entry name" value="PROKAR_LIPOPROTEIN"/>
    <property type="match status" value="1"/>
</dbReference>
<accession>A0A656HJW3</accession>
<dbReference type="OrthoDB" id="9778998at2"/>
<protein>
    <submittedName>
        <fullName evidence="1">Beta propeller domain-containing protein</fullName>
    </submittedName>
</protein>